<dbReference type="HOGENOM" id="CLU_824091_0_0_1"/>
<dbReference type="InParanoid" id="G0VI39"/>
<gene>
    <name evidence="1" type="primary">NCAS0G01860</name>
    <name evidence="1" type="ordered locus">NCAS_0G01860</name>
</gene>
<sequence>MDFECDNGLRLTRYLDENLTLTQKVLQKSKYSLLHHILSLGLDWTSRKSFRTGFWRVAEPMWFYVSQTTEQQRLWDYILTCYTSDDPSCLDMSPEEEQHVESLFDRETPILSVFGRCSPEKTMYISCSLAEGCRDFVRSVASDCYKAIFESFDLSLRKTIYPKRRFLRRLSSPEETRCLPASSYSNVPFPVFFFECEKKAAVLYRDLLLVYRRRAIVRGLEPAIGNIINIFRNPPYEILMYFSDYRIIKYMPIYHDSDVTPSEIECYQKVFLWKLNVMTRRKTGGMLSFLKSWEHLKKEFGTEWLNFATFEEFTTRFNCVSPENVVLDGAFTNSAIYSKDESTEKPPIYCNEKEK</sequence>
<evidence type="ECO:0000313" key="1">
    <source>
        <dbReference type="EMBL" id="CCC71073.1"/>
    </source>
</evidence>
<organism evidence="1 2">
    <name type="scientific">Naumovozyma castellii</name>
    <name type="common">Yeast</name>
    <name type="synonym">Saccharomyces castellii</name>
    <dbReference type="NCBI Taxonomy" id="27288"/>
    <lineage>
        <taxon>Eukaryota</taxon>
        <taxon>Fungi</taxon>
        <taxon>Dikarya</taxon>
        <taxon>Ascomycota</taxon>
        <taxon>Saccharomycotina</taxon>
        <taxon>Saccharomycetes</taxon>
        <taxon>Saccharomycetales</taxon>
        <taxon>Saccharomycetaceae</taxon>
        <taxon>Naumovozyma</taxon>
    </lineage>
</organism>
<reference evidence="1 2" key="1">
    <citation type="journal article" date="2011" name="Proc. Natl. Acad. Sci. U.S.A.">
        <title>Evolutionary erosion of yeast sex chromosomes by mating-type switching accidents.</title>
        <authorList>
            <person name="Gordon J.L."/>
            <person name="Armisen D."/>
            <person name="Proux-Wera E."/>
            <person name="Oheigeartaigh S.S."/>
            <person name="Byrne K.P."/>
            <person name="Wolfe K.H."/>
        </authorList>
    </citation>
    <scope>NUCLEOTIDE SEQUENCE [LARGE SCALE GENOMIC DNA]</scope>
    <source>
        <strain evidence="2">ATCC 76901 / BCRC 22586 / CBS 4309 / NBRC 1992 / NRRL Y-12630</strain>
    </source>
</reference>
<reference key="2">
    <citation type="submission" date="2011-08" db="EMBL/GenBank/DDBJ databases">
        <title>Genome sequence of Naumovozyma castellii.</title>
        <authorList>
            <person name="Gordon J.L."/>
            <person name="Armisen D."/>
            <person name="Proux-Wera E."/>
            <person name="OhEigeartaigh S.S."/>
            <person name="Byrne K.P."/>
            <person name="Wolfe K.H."/>
        </authorList>
    </citation>
    <scope>NUCLEOTIDE SEQUENCE</scope>
    <source>
        <strain>Type strain:CBS 4309</strain>
    </source>
</reference>
<name>G0VI39_NAUCA</name>
<dbReference type="EMBL" id="HE576758">
    <property type="protein sequence ID" value="CCC71073.1"/>
    <property type="molecule type" value="Genomic_DNA"/>
</dbReference>
<evidence type="ECO:0000313" key="2">
    <source>
        <dbReference type="Proteomes" id="UP000001640"/>
    </source>
</evidence>
<accession>G0VI39</accession>
<keyword evidence="2" id="KW-1185">Reference proteome</keyword>
<protein>
    <submittedName>
        <fullName evidence="1">Uncharacterized protein</fullName>
    </submittedName>
</protein>
<dbReference type="Proteomes" id="UP000001640">
    <property type="component" value="Chromosome 7"/>
</dbReference>
<dbReference type="AlphaFoldDB" id="G0VI39"/>
<proteinExistence type="predicted"/>
<dbReference type="KEGG" id="ncs:NCAS_0G01860"/>
<dbReference type="RefSeq" id="XP_003677426.1">
    <property type="nucleotide sequence ID" value="XM_003677378.1"/>
</dbReference>
<dbReference type="GeneID" id="96904739"/>